<proteinExistence type="predicted"/>
<dbReference type="InterPro" id="IPR027417">
    <property type="entry name" value="P-loop_NTPase"/>
</dbReference>
<dbReference type="Gene3D" id="3.40.50.300">
    <property type="entry name" value="P-loop containing nucleotide triphosphate hydrolases"/>
    <property type="match status" value="1"/>
</dbReference>
<reference evidence="2" key="1">
    <citation type="submission" date="2023-09" db="EMBL/GenBank/DDBJ databases">
        <authorList>
            <consortium name="CW5 consortium"/>
            <person name="Lu C.-W."/>
        </authorList>
    </citation>
    <scope>NUCLEOTIDE SEQUENCE</scope>
    <source>
        <strain evidence="2">KPS</strain>
    </source>
</reference>
<dbReference type="SUPFAM" id="SSF52540">
    <property type="entry name" value="P-loop containing nucleoside triphosphate hydrolases"/>
    <property type="match status" value="1"/>
</dbReference>
<dbReference type="EMBL" id="CP133659">
    <property type="protein sequence ID" value="WMW64632.1"/>
    <property type="molecule type" value="Genomic_DNA"/>
</dbReference>
<accession>A0ABY9R0G0</accession>
<organism evidence="2 3">
    <name type="scientific">Nitratidesulfovibrio liaohensis</name>
    <dbReference type="NCBI Taxonomy" id="2604158"/>
    <lineage>
        <taxon>Bacteria</taxon>
        <taxon>Pseudomonadati</taxon>
        <taxon>Thermodesulfobacteriota</taxon>
        <taxon>Desulfovibrionia</taxon>
        <taxon>Desulfovibrionales</taxon>
        <taxon>Desulfovibrionaceae</taxon>
        <taxon>Nitratidesulfovibrio</taxon>
    </lineage>
</organism>
<evidence type="ECO:0000313" key="3">
    <source>
        <dbReference type="Proteomes" id="UP001180616"/>
    </source>
</evidence>
<evidence type="ECO:0000256" key="1">
    <source>
        <dbReference type="SAM" id="MobiDB-lite"/>
    </source>
</evidence>
<dbReference type="Proteomes" id="UP001180616">
    <property type="component" value="Chromosome"/>
</dbReference>
<feature type="region of interest" description="Disordered" evidence="1">
    <location>
        <begin position="1"/>
        <end position="20"/>
    </location>
</feature>
<gene>
    <name evidence="2" type="ORF">KPS_002681</name>
</gene>
<evidence type="ECO:0000313" key="2">
    <source>
        <dbReference type="EMBL" id="WMW64632.1"/>
    </source>
</evidence>
<dbReference type="PANTHER" id="PTHR42869">
    <property type="entry name" value="SLL0572 PROTEIN"/>
    <property type="match status" value="1"/>
</dbReference>
<name>A0ABY9R0G0_9BACT</name>
<protein>
    <submittedName>
        <fullName evidence="2">GTPase</fullName>
    </submittedName>
</protein>
<feature type="compositionally biased region" description="Polar residues" evidence="1">
    <location>
        <begin position="1"/>
        <end position="16"/>
    </location>
</feature>
<dbReference type="InterPro" id="IPR053199">
    <property type="entry name" value="cDPG_synthetase-like"/>
</dbReference>
<dbReference type="PANTHER" id="PTHR42869:SF1">
    <property type="entry name" value="SLL0572 PROTEIN"/>
    <property type="match status" value="1"/>
</dbReference>
<sequence>MTRSSRAASPALSTRPAQSAQSAQSAKLAATCRAPVPADGAGVRNVVIMGAAGRDFHNFNVLLRNDPAVHVVAFTAAQIPDIDGRCYPAALAGPRYPDGVPILAERELTTLCRDNDVHEVIFSYSDVSHETVMHAASLALAAGADFRLLSPAATMLRADKPVVAVTAVRTGCGKSPVTRQLCAAFLARGIRPVVVRHPMPYGDLERQAVQRFASHADMDAADCTVEEREEYEHLVDAGITVFAGVDYARILAAAQAEADVLLWDGGNNDTPFFRPDVHLTVLDPLRAGHELTYHPGETNLRMCHVAVINKMDTATPEQVATVRASIAAANPAARVLLADSVVEVDDPAAIRRARVLLVEDGPTLTHGGLPFGAAEAAAEMHGAGRIADPRPYAQGSLKQVFENYPHLGKALPAMGYSRQQLDDLEATINATPCDLVLLGTPVRLDRLIRIDRPWLRVRYTYRDRPDAEGGAGLAETVLELLGR</sequence>
<keyword evidence="3" id="KW-1185">Reference proteome</keyword>